<dbReference type="InterPro" id="IPR023753">
    <property type="entry name" value="FAD/NAD-binding_dom"/>
</dbReference>
<keyword evidence="2" id="KW-0560">Oxidoreductase</keyword>
<feature type="domain" description="FAD/NAD(P)-binding" evidence="5">
    <location>
        <begin position="18"/>
        <end position="305"/>
    </location>
</feature>
<sequence length="547" mass="58064">MTAAPPASSALPDGERRYEVVVVGGGAAGLSGALVLARARRSVLVIDAGRPRNAPAAHVHSYLTRDGVPPSELLAAGRAEVTGYGGEIARGDVVAAERLEAGDFRVVLEDGSSVVAERLLVTTGLVDELPEVSGLAERWGRDVLHCPYCHGWEVRDQAIGILATGPLAVHQALQWRQWSADVTLFTHTAPGFGAEEHEQLAARGVAVVDGRVAALEVTDDRLTGVRLAGGRVVPRQALVVAPRFTARSGLLTGLGLETTDQEMGGYVIGSYVAADPAGATALPGVWVAGNVTVLTEQVIGAAAAGVRAGAAINTDLIAEETRRAVAARRESGGHEHAREDALPEEEFWDRRYGESDRIWSGNPNVILVREVTGMEPGSALDLGCGEGADAIWLAQRGWRVTATDISGVALERAARHAASADVADRVDWQRHDLGASFPEGLFDLVSAHFLHSPGDMPREKILRTAASAVAPGGTLLIVGHAGFPAWEPNPHPDVHLPTPEEVLAGLELPDGEWEVLLREEHDRIQNDPEGKPTTRRDNVLKVRRLRG</sequence>
<proteinExistence type="predicted"/>
<evidence type="ECO:0000256" key="2">
    <source>
        <dbReference type="ARBA" id="ARBA00023002"/>
    </source>
</evidence>
<feature type="domain" description="Methyltransferase" evidence="6">
    <location>
        <begin position="380"/>
        <end position="473"/>
    </location>
</feature>
<dbReference type="InterPro" id="IPR036188">
    <property type="entry name" value="FAD/NAD-bd_sf"/>
</dbReference>
<keyword evidence="1" id="KW-0285">Flavoprotein</keyword>
<dbReference type="Gene3D" id="3.50.50.60">
    <property type="entry name" value="FAD/NAD(P)-binding domain"/>
    <property type="match status" value="2"/>
</dbReference>
<dbReference type="InterPro" id="IPR050097">
    <property type="entry name" value="Ferredoxin-NADP_redctase_2"/>
</dbReference>
<comment type="caution">
    <text evidence="7">The sequence shown here is derived from an EMBL/GenBank/DDBJ whole genome shotgun (WGS) entry which is preliminary data.</text>
</comment>
<dbReference type="Pfam" id="PF13649">
    <property type="entry name" value="Methyltransf_25"/>
    <property type="match status" value="1"/>
</dbReference>
<reference evidence="7 8" key="1">
    <citation type="submission" date="2024-09" db="EMBL/GenBank/DDBJ databases">
        <authorList>
            <person name="Sun Q."/>
            <person name="Mori K."/>
        </authorList>
    </citation>
    <scope>NUCLEOTIDE SEQUENCE [LARGE SCALE GENOMIC DNA]</scope>
    <source>
        <strain evidence="7 8">JCM 3028</strain>
    </source>
</reference>
<evidence type="ECO:0000313" key="7">
    <source>
        <dbReference type="EMBL" id="MFB9678946.1"/>
    </source>
</evidence>
<organism evidence="7 8">
    <name type="scientific">Streptosporangium vulgare</name>
    <dbReference type="NCBI Taxonomy" id="46190"/>
    <lineage>
        <taxon>Bacteria</taxon>
        <taxon>Bacillati</taxon>
        <taxon>Actinomycetota</taxon>
        <taxon>Actinomycetes</taxon>
        <taxon>Streptosporangiales</taxon>
        <taxon>Streptosporangiaceae</taxon>
        <taxon>Streptosporangium</taxon>
    </lineage>
</organism>
<name>A0ABV5TKZ5_9ACTN</name>
<dbReference type="SUPFAM" id="SSF53335">
    <property type="entry name" value="S-adenosyl-L-methionine-dependent methyltransferases"/>
    <property type="match status" value="1"/>
</dbReference>
<dbReference type="CDD" id="cd02440">
    <property type="entry name" value="AdoMet_MTases"/>
    <property type="match status" value="1"/>
</dbReference>
<dbReference type="EMBL" id="JBHMBS010000013">
    <property type="protein sequence ID" value="MFB9678946.1"/>
    <property type="molecule type" value="Genomic_DNA"/>
</dbReference>
<evidence type="ECO:0000259" key="6">
    <source>
        <dbReference type="Pfam" id="PF13649"/>
    </source>
</evidence>
<feature type="region of interest" description="Disordered" evidence="4">
    <location>
        <begin position="521"/>
        <end position="540"/>
    </location>
</feature>
<accession>A0ABV5TKZ5</accession>
<evidence type="ECO:0000256" key="4">
    <source>
        <dbReference type="SAM" id="MobiDB-lite"/>
    </source>
</evidence>
<dbReference type="Pfam" id="PF07992">
    <property type="entry name" value="Pyr_redox_2"/>
    <property type="match status" value="1"/>
</dbReference>
<dbReference type="PANTHER" id="PTHR48105">
    <property type="entry name" value="THIOREDOXIN REDUCTASE 1-RELATED-RELATED"/>
    <property type="match status" value="1"/>
</dbReference>
<evidence type="ECO:0000256" key="1">
    <source>
        <dbReference type="ARBA" id="ARBA00022630"/>
    </source>
</evidence>
<gene>
    <name evidence="7" type="ORF">ACFFRH_26000</name>
</gene>
<dbReference type="Proteomes" id="UP001589610">
    <property type="component" value="Unassembled WGS sequence"/>
</dbReference>
<protein>
    <submittedName>
        <fullName evidence="7">FAD-dependent oxidoreductase</fullName>
    </submittedName>
</protein>
<dbReference type="PRINTS" id="PR00368">
    <property type="entry name" value="FADPNR"/>
</dbReference>
<evidence type="ECO:0000256" key="3">
    <source>
        <dbReference type="ARBA" id="ARBA00048132"/>
    </source>
</evidence>
<dbReference type="RefSeq" id="WP_386160221.1">
    <property type="nucleotide sequence ID" value="NZ_JBHMBS010000013.1"/>
</dbReference>
<dbReference type="InterPro" id="IPR029063">
    <property type="entry name" value="SAM-dependent_MTases_sf"/>
</dbReference>
<dbReference type="InterPro" id="IPR041698">
    <property type="entry name" value="Methyltransf_25"/>
</dbReference>
<evidence type="ECO:0000313" key="8">
    <source>
        <dbReference type="Proteomes" id="UP001589610"/>
    </source>
</evidence>
<comment type="catalytic activity">
    <reaction evidence="3">
        <text>[thioredoxin]-dithiol + NADP(+) = [thioredoxin]-disulfide + NADPH + H(+)</text>
        <dbReference type="Rhea" id="RHEA:20345"/>
        <dbReference type="Rhea" id="RHEA-COMP:10698"/>
        <dbReference type="Rhea" id="RHEA-COMP:10700"/>
        <dbReference type="ChEBI" id="CHEBI:15378"/>
        <dbReference type="ChEBI" id="CHEBI:29950"/>
        <dbReference type="ChEBI" id="CHEBI:50058"/>
        <dbReference type="ChEBI" id="CHEBI:57783"/>
        <dbReference type="ChEBI" id="CHEBI:58349"/>
        <dbReference type="EC" id="1.8.1.9"/>
    </reaction>
</comment>
<dbReference type="Gene3D" id="3.40.50.150">
    <property type="entry name" value="Vaccinia Virus protein VP39"/>
    <property type="match status" value="1"/>
</dbReference>
<dbReference type="SUPFAM" id="SSF51905">
    <property type="entry name" value="FAD/NAD(P)-binding domain"/>
    <property type="match status" value="1"/>
</dbReference>
<evidence type="ECO:0000259" key="5">
    <source>
        <dbReference type="Pfam" id="PF07992"/>
    </source>
</evidence>
<dbReference type="PRINTS" id="PR00469">
    <property type="entry name" value="PNDRDTASEII"/>
</dbReference>
<keyword evidence="8" id="KW-1185">Reference proteome</keyword>